<comment type="caution">
    <text evidence="10">The sequence shown here is derived from an EMBL/GenBank/DDBJ whole genome shotgun (WGS) entry which is preliminary data.</text>
</comment>
<keyword evidence="3" id="KW-0333">Golgi apparatus</keyword>
<sequence length="274" mass="29951">FCLPTANNTCFFSKCLYVCKTEYAVCGNPDLLEGSLSAYLPSLSIAPRTSIPNPWIRSYTFTDRQEWEVNPFFCDTVKEMYPYNSGNRLLNIIDMSIFDFLISNMDRHHYEIFSKFGEEGFLCTWTTPEGLGSTPRMRFPSCPRCPSAACECLLERWRILETTQEEKAVFDVPQNQELHAAAAPPAVPSRVQAERCHAGVPGEGRPTASPHRASPPGAGPQAAEGAAGGAALHPEAGQGQSRHRRLRSVHGGTSGCHGEGTGQVAEGERTSSLL</sequence>
<dbReference type="GO" id="GO:0005524">
    <property type="term" value="F:ATP binding"/>
    <property type="evidence" value="ECO:0007669"/>
    <property type="project" value="UniProtKB-KW"/>
</dbReference>
<evidence type="ECO:0000256" key="8">
    <source>
        <dbReference type="SAM" id="MobiDB-lite"/>
    </source>
</evidence>
<gene>
    <name evidence="10" type="ORF">GSTENG00003323001</name>
</gene>
<dbReference type="EMBL" id="CAAE01006930">
    <property type="protein sequence ID" value="CAF89421.1"/>
    <property type="molecule type" value="Genomic_DNA"/>
</dbReference>
<comment type="subcellular location">
    <subcellularLocation>
        <location evidence="1">Golgi apparatus</location>
    </subcellularLocation>
</comment>
<evidence type="ECO:0000256" key="5">
    <source>
        <dbReference type="ARBA" id="ARBA00023180"/>
    </source>
</evidence>
<feature type="active site" evidence="6">
    <location>
        <position position="106"/>
    </location>
</feature>
<dbReference type="InterPro" id="IPR009581">
    <property type="entry name" value="FAM20_C"/>
</dbReference>
<evidence type="ECO:0000313" key="10">
    <source>
        <dbReference type="EMBL" id="CAF89421.1"/>
    </source>
</evidence>
<reference evidence="10" key="2">
    <citation type="submission" date="2004-02" db="EMBL/GenBank/DDBJ databases">
        <authorList>
            <consortium name="Genoscope"/>
            <consortium name="Whitehead Institute Centre for Genome Research"/>
        </authorList>
    </citation>
    <scope>NUCLEOTIDE SEQUENCE</scope>
</reference>
<evidence type="ECO:0000256" key="4">
    <source>
        <dbReference type="ARBA" id="ARBA00023157"/>
    </source>
</evidence>
<dbReference type="Pfam" id="PF06702">
    <property type="entry name" value="Fam20C"/>
    <property type="match status" value="1"/>
</dbReference>
<comment type="similarity">
    <text evidence="2">Belongs to the FAM20 family.</text>
</comment>
<evidence type="ECO:0000256" key="6">
    <source>
        <dbReference type="PIRSR" id="PIRSR624869-1"/>
    </source>
</evidence>
<protein>
    <submittedName>
        <fullName evidence="10">(spotted green pufferfish) hypothetical protein</fullName>
    </submittedName>
</protein>
<evidence type="ECO:0000259" key="9">
    <source>
        <dbReference type="Pfam" id="PF06702"/>
    </source>
</evidence>
<feature type="domain" description="FAM20 C-terminal" evidence="9">
    <location>
        <begin position="4"/>
        <end position="132"/>
    </location>
</feature>
<evidence type="ECO:0000256" key="7">
    <source>
        <dbReference type="PIRSR" id="PIRSR624869-2"/>
    </source>
</evidence>
<reference evidence="10" key="1">
    <citation type="journal article" date="2004" name="Nature">
        <title>Genome duplication in the teleost fish Tetraodon nigroviridis reveals the early vertebrate proto-karyotype.</title>
        <authorList>
            <person name="Jaillon O."/>
            <person name="Aury J.-M."/>
            <person name="Brunet F."/>
            <person name="Petit J.-L."/>
            <person name="Stange-Thomann N."/>
            <person name="Mauceli E."/>
            <person name="Bouneau L."/>
            <person name="Fischer C."/>
            <person name="Ozouf-Costaz C."/>
            <person name="Bernot A."/>
            <person name="Nicaud S."/>
            <person name="Jaffe D."/>
            <person name="Fisher S."/>
            <person name="Lutfalla G."/>
            <person name="Dossat C."/>
            <person name="Segurens B."/>
            <person name="Dasilva C."/>
            <person name="Salanoubat M."/>
            <person name="Levy M."/>
            <person name="Boudet N."/>
            <person name="Castellano S."/>
            <person name="Anthouard V."/>
            <person name="Jubin C."/>
            <person name="Castelli V."/>
            <person name="Katinka M."/>
            <person name="Vacherie B."/>
            <person name="Biemont C."/>
            <person name="Skalli Z."/>
            <person name="Cattolico L."/>
            <person name="Poulain J."/>
            <person name="De Berardinis V."/>
            <person name="Cruaud C."/>
            <person name="Duprat S."/>
            <person name="Brottier P."/>
            <person name="Coutanceau J.-P."/>
            <person name="Gouzy J."/>
            <person name="Parra G."/>
            <person name="Lardier G."/>
            <person name="Chapple C."/>
            <person name="McKernan K.J."/>
            <person name="McEwan P."/>
            <person name="Bosak S."/>
            <person name="Kellis M."/>
            <person name="Volff J.-N."/>
            <person name="Guigo R."/>
            <person name="Zody M.C."/>
            <person name="Mesirov J."/>
            <person name="Lindblad-Toh K."/>
            <person name="Birren B."/>
            <person name="Nusbaum C."/>
            <person name="Kahn D."/>
            <person name="Robinson-Rechavi M."/>
            <person name="Laudet V."/>
            <person name="Schachter V."/>
            <person name="Quetier F."/>
            <person name="Saurin W."/>
            <person name="Scarpelli C."/>
            <person name="Wincker P."/>
            <person name="Lander E.S."/>
            <person name="Weissenbach J."/>
            <person name="Roest Crollius H."/>
        </authorList>
    </citation>
    <scope>NUCLEOTIDE SEQUENCE [LARGE SCALE GENOMIC DNA]</scope>
</reference>
<dbReference type="KEGG" id="tng:GSTEN00003323G001"/>
<dbReference type="PANTHER" id="PTHR12450">
    <property type="entry name" value="DENTIN MATRIX PROTEIN 4 PROTEIN FAM20"/>
    <property type="match status" value="1"/>
</dbReference>
<evidence type="ECO:0000256" key="3">
    <source>
        <dbReference type="ARBA" id="ARBA00023034"/>
    </source>
</evidence>
<dbReference type="PANTHER" id="PTHR12450:SF12">
    <property type="entry name" value="PSEUDOKINASE FAM20A"/>
    <property type="match status" value="1"/>
</dbReference>
<proteinExistence type="inferred from homology"/>
<keyword evidence="4" id="KW-1015">Disulfide bond</keyword>
<keyword evidence="7" id="KW-0547">Nucleotide-binding</keyword>
<name>Q4TCG1_TETNG</name>
<feature type="compositionally biased region" description="Gly residues" evidence="8">
    <location>
        <begin position="252"/>
        <end position="261"/>
    </location>
</feature>
<feature type="compositionally biased region" description="Low complexity" evidence="8">
    <location>
        <begin position="214"/>
        <end position="237"/>
    </location>
</feature>
<dbReference type="AlphaFoldDB" id="Q4TCG1"/>
<feature type="non-terminal residue" evidence="10">
    <location>
        <position position="274"/>
    </location>
</feature>
<feature type="region of interest" description="Disordered" evidence="8">
    <location>
        <begin position="181"/>
        <end position="274"/>
    </location>
</feature>
<feature type="binding site" evidence="7">
    <location>
        <begin position="37"/>
        <end position="40"/>
    </location>
    <ligand>
        <name>ATP</name>
        <dbReference type="ChEBI" id="CHEBI:30616"/>
    </ligand>
</feature>
<dbReference type="GO" id="GO:0070166">
    <property type="term" value="P:enamel mineralization"/>
    <property type="evidence" value="ECO:0007669"/>
    <property type="project" value="TreeGrafter"/>
</dbReference>
<dbReference type="InterPro" id="IPR024869">
    <property type="entry name" value="FAM20"/>
</dbReference>
<dbReference type="GO" id="GO:0005794">
    <property type="term" value="C:Golgi apparatus"/>
    <property type="evidence" value="ECO:0007669"/>
    <property type="project" value="UniProtKB-SubCell"/>
</dbReference>
<evidence type="ECO:0000256" key="2">
    <source>
        <dbReference type="ARBA" id="ARBA00006557"/>
    </source>
</evidence>
<dbReference type="GO" id="GO:0043539">
    <property type="term" value="F:protein serine/threonine kinase activator activity"/>
    <property type="evidence" value="ECO:0007669"/>
    <property type="project" value="TreeGrafter"/>
</dbReference>
<keyword evidence="7" id="KW-0067">ATP-binding</keyword>
<accession>Q4TCG1</accession>
<dbReference type="OrthoDB" id="8583677at2759"/>
<evidence type="ECO:0000256" key="1">
    <source>
        <dbReference type="ARBA" id="ARBA00004555"/>
    </source>
</evidence>
<feature type="binding site" evidence="7">
    <location>
        <position position="111"/>
    </location>
    <ligand>
        <name>ATP</name>
        <dbReference type="ChEBI" id="CHEBI:30616"/>
    </ligand>
</feature>
<organism evidence="10">
    <name type="scientific">Tetraodon nigroviridis</name>
    <name type="common">Spotted green pufferfish</name>
    <name type="synonym">Chelonodon nigroviridis</name>
    <dbReference type="NCBI Taxonomy" id="99883"/>
    <lineage>
        <taxon>Eukaryota</taxon>
        <taxon>Metazoa</taxon>
        <taxon>Chordata</taxon>
        <taxon>Craniata</taxon>
        <taxon>Vertebrata</taxon>
        <taxon>Euteleostomi</taxon>
        <taxon>Actinopterygii</taxon>
        <taxon>Neopterygii</taxon>
        <taxon>Teleostei</taxon>
        <taxon>Neoteleostei</taxon>
        <taxon>Acanthomorphata</taxon>
        <taxon>Eupercaria</taxon>
        <taxon>Tetraodontiformes</taxon>
        <taxon>Tetradontoidea</taxon>
        <taxon>Tetraodontidae</taxon>
        <taxon>Tetraodon</taxon>
    </lineage>
</organism>
<keyword evidence="5" id="KW-0325">Glycoprotein</keyword>